<comment type="function">
    <text evidence="4">Catalyzes the formation of sulfite from phosphoadenosine 5'-phosphosulfate (PAPS) using thioredoxin as an electron donor.</text>
</comment>
<dbReference type="NCBIfam" id="TIGR02057">
    <property type="entry name" value="PAPS_reductase"/>
    <property type="match status" value="1"/>
</dbReference>
<dbReference type="EC" id="1.8.4.8" evidence="4"/>
<dbReference type="CDD" id="cd23945">
    <property type="entry name" value="PAPS_reductase"/>
    <property type="match status" value="1"/>
</dbReference>
<dbReference type="STRING" id="225848.Sps_02798"/>
<feature type="domain" description="Phosphoadenosine phosphosulphate reductase" evidence="5">
    <location>
        <begin position="64"/>
        <end position="236"/>
    </location>
</feature>
<evidence type="ECO:0000313" key="7">
    <source>
        <dbReference type="Proteomes" id="UP000189545"/>
    </source>
</evidence>
<dbReference type="InterPro" id="IPR011800">
    <property type="entry name" value="PAPS_reductase_CysH"/>
</dbReference>
<organism evidence="6 7">
    <name type="scientific">Shewanella psychrophila</name>
    <dbReference type="NCBI Taxonomy" id="225848"/>
    <lineage>
        <taxon>Bacteria</taxon>
        <taxon>Pseudomonadati</taxon>
        <taxon>Pseudomonadota</taxon>
        <taxon>Gammaproteobacteria</taxon>
        <taxon>Alteromonadales</taxon>
        <taxon>Shewanellaceae</taxon>
        <taxon>Shewanella</taxon>
    </lineage>
</organism>
<dbReference type="GO" id="GO:0070814">
    <property type="term" value="P:hydrogen sulfide biosynthetic process"/>
    <property type="evidence" value="ECO:0007669"/>
    <property type="project" value="UniProtKB-UniRule"/>
</dbReference>
<keyword evidence="7" id="KW-1185">Reference proteome</keyword>
<dbReference type="GO" id="GO:0005737">
    <property type="term" value="C:cytoplasm"/>
    <property type="evidence" value="ECO:0007669"/>
    <property type="project" value="UniProtKB-SubCell"/>
</dbReference>
<dbReference type="GO" id="GO:0004604">
    <property type="term" value="F:phosphoadenylyl-sulfate reductase (thioredoxin) activity"/>
    <property type="evidence" value="ECO:0007669"/>
    <property type="project" value="UniProtKB-UniRule"/>
</dbReference>
<dbReference type="InterPro" id="IPR004511">
    <property type="entry name" value="PAPS/APS_Rdtase"/>
</dbReference>
<name>A0A1S6HQZ4_9GAMM</name>
<dbReference type="EMBL" id="CP014782">
    <property type="protein sequence ID" value="AQS37950.1"/>
    <property type="molecule type" value="Genomic_DNA"/>
</dbReference>
<accession>A0A1S6HQZ4</accession>
<evidence type="ECO:0000256" key="2">
    <source>
        <dbReference type="ARBA" id="ARBA00022490"/>
    </source>
</evidence>
<dbReference type="UniPathway" id="UPA00140">
    <property type="reaction ID" value="UER00206"/>
</dbReference>
<sequence>MDRVVMPESNYQVETVVSSQELLALLTAPAVEQKSELERINRFLGGLTPGQRVAWGLKYLPGNHALSSSFGIQGAVMLNLVSTEKPDIPVILTDTGYLFPETYRFIDELSERLSLNLKIFASPITPAWQEARFGQLWEKGLDGLDQYNRMNKVEPMQRALDDLSVGTWFAGLRRSQSSTREALPILAIHGSRYKILPILDWSNKDVHEYLTEHDLPYHPLWEQGYVSVGDTHSSKPLELGMSEEDTRFNGLKRECGLHFEI</sequence>
<dbReference type="KEGG" id="spsw:Sps_02798"/>
<dbReference type="RefSeq" id="WP_149027278.1">
    <property type="nucleotide sequence ID" value="NZ_CP014782.1"/>
</dbReference>
<comment type="caution">
    <text evidence="4">Lacks conserved residue(s) required for the propagation of feature annotation.</text>
</comment>
<keyword evidence="2 4" id="KW-0963">Cytoplasm</keyword>
<dbReference type="HAMAP" id="MF_00063">
    <property type="entry name" value="CysH"/>
    <property type="match status" value="1"/>
</dbReference>
<gene>
    <name evidence="4" type="primary">cysH</name>
    <name evidence="6" type="ORF">Sps_02798</name>
</gene>
<dbReference type="NCBIfam" id="TIGR00434">
    <property type="entry name" value="cysH"/>
    <property type="match status" value="1"/>
</dbReference>
<dbReference type="FunFam" id="3.40.50.620:FF:000043">
    <property type="entry name" value="Phosphoadenosine phosphosulfate reductase"/>
    <property type="match status" value="1"/>
</dbReference>
<evidence type="ECO:0000259" key="5">
    <source>
        <dbReference type="Pfam" id="PF01507"/>
    </source>
</evidence>
<dbReference type="Gene3D" id="3.40.50.620">
    <property type="entry name" value="HUPs"/>
    <property type="match status" value="1"/>
</dbReference>
<dbReference type="Proteomes" id="UP000189545">
    <property type="component" value="Chromosome"/>
</dbReference>
<keyword evidence="3 4" id="KW-0560">Oxidoreductase</keyword>
<evidence type="ECO:0000256" key="4">
    <source>
        <dbReference type="HAMAP-Rule" id="MF_00063"/>
    </source>
</evidence>
<evidence type="ECO:0000256" key="3">
    <source>
        <dbReference type="ARBA" id="ARBA00023002"/>
    </source>
</evidence>
<proteinExistence type="inferred from homology"/>
<evidence type="ECO:0000313" key="6">
    <source>
        <dbReference type="EMBL" id="AQS37950.1"/>
    </source>
</evidence>
<comment type="subcellular location">
    <subcellularLocation>
        <location evidence="4">Cytoplasm</location>
    </subcellularLocation>
</comment>
<dbReference type="OrthoDB" id="9794018at2"/>
<comment type="pathway">
    <text evidence="4">Sulfur metabolism; hydrogen sulfide biosynthesis; sulfite from sulfate: step 3/3.</text>
</comment>
<comment type="catalytic activity">
    <reaction evidence="4">
        <text>[thioredoxin]-disulfide + sulfite + adenosine 3',5'-bisphosphate + 2 H(+) = [thioredoxin]-dithiol + 3'-phosphoadenylyl sulfate</text>
        <dbReference type="Rhea" id="RHEA:11724"/>
        <dbReference type="Rhea" id="RHEA-COMP:10698"/>
        <dbReference type="Rhea" id="RHEA-COMP:10700"/>
        <dbReference type="ChEBI" id="CHEBI:15378"/>
        <dbReference type="ChEBI" id="CHEBI:17359"/>
        <dbReference type="ChEBI" id="CHEBI:29950"/>
        <dbReference type="ChEBI" id="CHEBI:50058"/>
        <dbReference type="ChEBI" id="CHEBI:58339"/>
        <dbReference type="ChEBI" id="CHEBI:58343"/>
        <dbReference type="EC" id="1.8.4.8"/>
    </reaction>
</comment>
<dbReference type="PANTHER" id="PTHR46509:SF1">
    <property type="entry name" value="PHOSPHOADENOSINE PHOSPHOSULFATE REDUCTASE"/>
    <property type="match status" value="1"/>
</dbReference>
<reference evidence="6 7" key="1">
    <citation type="submission" date="2016-03" db="EMBL/GenBank/DDBJ databases">
        <title>Complete genome sequence of Shewanella psychrophila WP2, a deep sea bacterium isolated from west Pacific sediment.</title>
        <authorList>
            <person name="Xu G."/>
            <person name="Jian H."/>
        </authorList>
    </citation>
    <scope>NUCLEOTIDE SEQUENCE [LARGE SCALE GENOMIC DNA]</scope>
    <source>
        <strain evidence="6 7">WP2</strain>
    </source>
</reference>
<dbReference type="InterPro" id="IPR002500">
    <property type="entry name" value="PAPS_reduct_dom"/>
</dbReference>
<dbReference type="PIRSF" id="PIRSF000857">
    <property type="entry name" value="PAPS_reductase"/>
    <property type="match status" value="1"/>
</dbReference>
<dbReference type="InterPro" id="IPR014729">
    <property type="entry name" value="Rossmann-like_a/b/a_fold"/>
</dbReference>
<dbReference type="SUPFAM" id="SSF52402">
    <property type="entry name" value="Adenine nucleotide alpha hydrolases-like"/>
    <property type="match status" value="1"/>
</dbReference>
<dbReference type="NCBIfam" id="NF002537">
    <property type="entry name" value="PRK02090.1"/>
    <property type="match status" value="1"/>
</dbReference>
<feature type="active site" description="Nucleophile; cysteine thiosulfonate intermediate" evidence="4">
    <location>
        <position position="255"/>
    </location>
</feature>
<dbReference type="PANTHER" id="PTHR46509">
    <property type="entry name" value="PHOSPHOADENOSINE PHOSPHOSULFATE REDUCTASE"/>
    <property type="match status" value="1"/>
</dbReference>
<dbReference type="Pfam" id="PF01507">
    <property type="entry name" value="PAPS_reduct"/>
    <property type="match status" value="1"/>
</dbReference>
<dbReference type="AlphaFoldDB" id="A0A1S6HQZ4"/>
<evidence type="ECO:0000256" key="1">
    <source>
        <dbReference type="ARBA" id="ARBA00009732"/>
    </source>
</evidence>
<protein>
    <recommendedName>
        <fullName evidence="4">Phosphoadenosine 5'-phosphosulfate reductase</fullName>
        <shortName evidence="4">PAPS reductase</shortName>
        <ecNumber evidence="4">1.8.4.8</ecNumber>
    </recommendedName>
    <alternativeName>
        <fullName evidence="4">3'-phosphoadenylylsulfate reductase</fullName>
    </alternativeName>
    <alternativeName>
        <fullName evidence="4">PAPS reductase, thioredoxin dependent</fullName>
    </alternativeName>
    <alternativeName>
        <fullName evidence="4">PAPS sulfotransferase</fullName>
    </alternativeName>
    <alternativeName>
        <fullName evidence="4">PAdoPS reductase</fullName>
    </alternativeName>
</protein>
<comment type="similarity">
    <text evidence="1 4">Belongs to the PAPS reductase family. CysH subfamily.</text>
</comment>
<dbReference type="GO" id="GO:0019379">
    <property type="term" value="P:sulfate assimilation, phosphoadenylyl sulfate reduction by phosphoadenylyl-sulfate reductase (thioredoxin)"/>
    <property type="evidence" value="ECO:0007669"/>
    <property type="project" value="UniProtKB-UniRule"/>
</dbReference>